<organism evidence="8 9">
    <name type="scientific">Paenibacillus cellulosilyticus</name>
    <dbReference type="NCBI Taxonomy" id="375489"/>
    <lineage>
        <taxon>Bacteria</taxon>
        <taxon>Bacillati</taxon>
        <taxon>Bacillota</taxon>
        <taxon>Bacilli</taxon>
        <taxon>Bacillales</taxon>
        <taxon>Paenibacillaceae</taxon>
        <taxon>Paenibacillus</taxon>
    </lineage>
</organism>
<evidence type="ECO:0000259" key="6">
    <source>
        <dbReference type="Pfam" id="PF04542"/>
    </source>
</evidence>
<dbReference type="AlphaFoldDB" id="A0A2V2YTW7"/>
<evidence type="ECO:0000313" key="9">
    <source>
        <dbReference type="Proteomes" id="UP000246635"/>
    </source>
</evidence>
<dbReference type="InterPro" id="IPR007627">
    <property type="entry name" value="RNA_pol_sigma70_r2"/>
</dbReference>
<dbReference type="Pfam" id="PF08281">
    <property type="entry name" value="Sigma70_r4_2"/>
    <property type="match status" value="1"/>
</dbReference>
<reference evidence="8 9" key="1">
    <citation type="submission" date="2018-05" db="EMBL/GenBank/DDBJ databases">
        <title>Genomic Encyclopedia of Type Strains, Phase III (KMG-III): the genomes of soil and plant-associated and newly described type strains.</title>
        <authorList>
            <person name="Whitman W."/>
        </authorList>
    </citation>
    <scope>NUCLEOTIDE SEQUENCE [LARGE SCALE GENOMIC DNA]</scope>
    <source>
        <strain evidence="8 9">CECT 5696</strain>
    </source>
</reference>
<evidence type="ECO:0000313" key="8">
    <source>
        <dbReference type="EMBL" id="PWW02541.1"/>
    </source>
</evidence>
<dbReference type="RefSeq" id="WP_110044574.1">
    <property type="nucleotide sequence ID" value="NZ_CP054613.1"/>
</dbReference>
<dbReference type="SUPFAM" id="SSF88946">
    <property type="entry name" value="Sigma2 domain of RNA polymerase sigma factors"/>
    <property type="match status" value="1"/>
</dbReference>
<evidence type="ECO:0000256" key="5">
    <source>
        <dbReference type="ARBA" id="ARBA00023163"/>
    </source>
</evidence>
<dbReference type="Gene3D" id="1.10.1740.10">
    <property type="match status" value="1"/>
</dbReference>
<comment type="similarity">
    <text evidence="1">Belongs to the sigma-70 factor family. ECF subfamily.</text>
</comment>
<dbReference type="Gene3D" id="1.10.10.10">
    <property type="entry name" value="Winged helix-like DNA-binding domain superfamily/Winged helix DNA-binding domain"/>
    <property type="match status" value="1"/>
</dbReference>
<keyword evidence="4" id="KW-0238">DNA-binding</keyword>
<keyword evidence="2" id="KW-0805">Transcription regulation</keyword>
<dbReference type="EMBL" id="QGTQ01000009">
    <property type="protein sequence ID" value="PWW02541.1"/>
    <property type="molecule type" value="Genomic_DNA"/>
</dbReference>
<dbReference type="InterPro" id="IPR013249">
    <property type="entry name" value="RNA_pol_sigma70_r4_t2"/>
</dbReference>
<dbReference type="Proteomes" id="UP000246635">
    <property type="component" value="Unassembled WGS sequence"/>
</dbReference>
<feature type="domain" description="RNA polymerase sigma factor 70 region 4 type 2" evidence="7">
    <location>
        <begin position="97"/>
        <end position="149"/>
    </location>
</feature>
<proteinExistence type="inferred from homology"/>
<evidence type="ECO:0000259" key="7">
    <source>
        <dbReference type="Pfam" id="PF08281"/>
    </source>
</evidence>
<name>A0A2V2YTW7_9BACL</name>
<evidence type="ECO:0000256" key="4">
    <source>
        <dbReference type="ARBA" id="ARBA00023125"/>
    </source>
</evidence>
<dbReference type="InterPro" id="IPR014284">
    <property type="entry name" value="RNA_pol_sigma-70_dom"/>
</dbReference>
<dbReference type="Pfam" id="PF04542">
    <property type="entry name" value="Sigma70_r2"/>
    <property type="match status" value="1"/>
</dbReference>
<keyword evidence="3" id="KW-0731">Sigma factor</keyword>
<feature type="domain" description="RNA polymerase sigma-70 region 2" evidence="6">
    <location>
        <begin position="8"/>
        <end position="73"/>
    </location>
</feature>
<comment type="caution">
    <text evidence="8">The sequence shown here is derived from an EMBL/GenBank/DDBJ whole genome shotgun (WGS) entry which is preliminary data.</text>
</comment>
<sequence>MTEFPLDYERLKQKAYRYCLNITADRWEAEDLTQEVLLRIVRALEIDASRSISNAYIYRIASNAWKDKLKVDKRHLHVSDDALAGHTVEDDSLAARELLETMAHRLSPRAMVIVLLMDVFAFTARETAEFLRAAEGTIQVTLGRARARLKKLAQLAAVGQEPVSKLEDLYGSEHHGHFDLDQLVRAFKRRDARAICSAYLALVKQRIVISKLMTMNGKLAFYMEDPDGNRFMITES</sequence>
<dbReference type="PANTHER" id="PTHR43133">
    <property type="entry name" value="RNA POLYMERASE ECF-TYPE SIGMA FACTO"/>
    <property type="match status" value="1"/>
</dbReference>
<keyword evidence="5" id="KW-0804">Transcription</keyword>
<protein>
    <submittedName>
        <fullName evidence="8">RNA polymerase sigma-70 factor (ECF subfamily)</fullName>
    </submittedName>
</protein>
<evidence type="ECO:0000256" key="1">
    <source>
        <dbReference type="ARBA" id="ARBA00010641"/>
    </source>
</evidence>
<dbReference type="NCBIfam" id="TIGR02937">
    <property type="entry name" value="sigma70-ECF"/>
    <property type="match status" value="1"/>
</dbReference>
<accession>A0A2V2YTW7</accession>
<dbReference type="InterPro" id="IPR036388">
    <property type="entry name" value="WH-like_DNA-bd_sf"/>
</dbReference>
<dbReference type="InterPro" id="IPR039425">
    <property type="entry name" value="RNA_pol_sigma-70-like"/>
</dbReference>
<keyword evidence="9" id="KW-1185">Reference proteome</keyword>
<dbReference type="InterPro" id="IPR013325">
    <property type="entry name" value="RNA_pol_sigma_r2"/>
</dbReference>
<dbReference type="PANTHER" id="PTHR43133:SF8">
    <property type="entry name" value="RNA POLYMERASE SIGMA FACTOR HI_1459-RELATED"/>
    <property type="match status" value="1"/>
</dbReference>
<dbReference type="GO" id="GO:0003677">
    <property type="term" value="F:DNA binding"/>
    <property type="evidence" value="ECO:0007669"/>
    <property type="project" value="UniProtKB-KW"/>
</dbReference>
<dbReference type="OrthoDB" id="2381154at2"/>
<dbReference type="InterPro" id="IPR013324">
    <property type="entry name" value="RNA_pol_sigma_r3/r4-like"/>
</dbReference>
<gene>
    <name evidence="8" type="ORF">DFQ01_109166</name>
</gene>
<dbReference type="SUPFAM" id="SSF88659">
    <property type="entry name" value="Sigma3 and sigma4 domains of RNA polymerase sigma factors"/>
    <property type="match status" value="1"/>
</dbReference>
<evidence type="ECO:0000256" key="3">
    <source>
        <dbReference type="ARBA" id="ARBA00023082"/>
    </source>
</evidence>
<evidence type="ECO:0000256" key="2">
    <source>
        <dbReference type="ARBA" id="ARBA00023015"/>
    </source>
</evidence>
<dbReference type="GO" id="GO:0006352">
    <property type="term" value="P:DNA-templated transcription initiation"/>
    <property type="evidence" value="ECO:0007669"/>
    <property type="project" value="InterPro"/>
</dbReference>
<dbReference type="GO" id="GO:0016987">
    <property type="term" value="F:sigma factor activity"/>
    <property type="evidence" value="ECO:0007669"/>
    <property type="project" value="UniProtKB-KW"/>
</dbReference>